<dbReference type="Proteomes" id="UP000198953">
    <property type="component" value="Unassembled WGS sequence"/>
</dbReference>
<dbReference type="EMBL" id="FOBF01000022">
    <property type="protein sequence ID" value="SEN13179.1"/>
    <property type="molecule type" value="Genomic_DNA"/>
</dbReference>
<feature type="chain" id="PRO_5011474397" description="Ig-like domain-containing protein" evidence="1">
    <location>
        <begin position="29"/>
        <end position="108"/>
    </location>
</feature>
<organism evidence="2 3">
    <name type="scientific">Nonomuraea pusilla</name>
    <dbReference type="NCBI Taxonomy" id="46177"/>
    <lineage>
        <taxon>Bacteria</taxon>
        <taxon>Bacillati</taxon>
        <taxon>Actinomycetota</taxon>
        <taxon>Actinomycetes</taxon>
        <taxon>Streptosporangiales</taxon>
        <taxon>Streptosporangiaceae</taxon>
        <taxon>Nonomuraea</taxon>
    </lineage>
</organism>
<dbReference type="AlphaFoldDB" id="A0A1H8E0T0"/>
<keyword evidence="3" id="KW-1185">Reference proteome</keyword>
<proteinExistence type="predicted"/>
<evidence type="ECO:0008006" key="4">
    <source>
        <dbReference type="Google" id="ProtNLM"/>
    </source>
</evidence>
<evidence type="ECO:0000313" key="2">
    <source>
        <dbReference type="EMBL" id="SEN13179.1"/>
    </source>
</evidence>
<accession>A0A1H8E0T0</accession>
<protein>
    <recommendedName>
        <fullName evidence="4">Ig-like domain-containing protein</fullName>
    </recommendedName>
</protein>
<dbReference type="RefSeq" id="WP_091104683.1">
    <property type="nucleotide sequence ID" value="NZ_FOBF01000022.1"/>
</dbReference>
<name>A0A1H8E0T0_9ACTN</name>
<evidence type="ECO:0000256" key="1">
    <source>
        <dbReference type="SAM" id="SignalP"/>
    </source>
</evidence>
<sequence length="108" mass="11267">MRLFTPLALAASATALGLGVIAAPTAQAVTPHQASTITFTCAGSGPTPHIYPPWVNALDCTPPAIGKFANVEIHIQDESSWLCQDAESRPGSPGLVNVLGKTCERLEE</sequence>
<reference evidence="2 3" key="1">
    <citation type="submission" date="2016-10" db="EMBL/GenBank/DDBJ databases">
        <authorList>
            <person name="de Groot N.N."/>
        </authorList>
    </citation>
    <scope>NUCLEOTIDE SEQUENCE [LARGE SCALE GENOMIC DNA]</scope>
    <source>
        <strain evidence="2 3">DSM 43357</strain>
    </source>
</reference>
<keyword evidence="1" id="KW-0732">Signal</keyword>
<gene>
    <name evidence="2" type="ORF">SAMN05660976_06876</name>
</gene>
<evidence type="ECO:0000313" key="3">
    <source>
        <dbReference type="Proteomes" id="UP000198953"/>
    </source>
</evidence>
<feature type="signal peptide" evidence="1">
    <location>
        <begin position="1"/>
        <end position="28"/>
    </location>
</feature>